<keyword evidence="5" id="KW-1185">Reference proteome</keyword>
<feature type="compositionally biased region" description="Polar residues" evidence="1">
    <location>
        <begin position="174"/>
        <end position="187"/>
    </location>
</feature>
<keyword evidence="2" id="KW-1133">Transmembrane helix</keyword>
<feature type="transmembrane region" description="Helical" evidence="2">
    <location>
        <begin position="131"/>
        <end position="157"/>
    </location>
</feature>
<keyword evidence="2" id="KW-0472">Membrane</keyword>
<evidence type="ECO:0000256" key="3">
    <source>
        <dbReference type="SAM" id="SignalP"/>
    </source>
</evidence>
<dbReference type="EMBL" id="JABFDY010000010">
    <property type="protein sequence ID" value="KAF7702351.1"/>
    <property type="molecule type" value="Genomic_DNA"/>
</dbReference>
<dbReference type="AlphaFoldDB" id="A0A8T0B9N9"/>
<feature type="signal peptide" evidence="3">
    <location>
        <begin position="1"/>
        <end position="28"/>
    </location>
</feature>
<protein>
    <submittedName>
        <fullName evidence="4">Uncharacterized protein</fullName>
    </submittedName>
</protein>
<evidence type="ECO:0000256" key="2">
    <source>
        <dbReference type="SAM" id="Phobius"/>
    </source>
</evidence>
<gene>
    <name evidence="4" type="ORF">HF521_001634</name>
</gene>
<evidence type="ECO:0000313" key="4">
    <source>
        <dbReference type="EMBL" id="KAF7702351.1"/>
    </source>
</evidence>
<proteinExistence type="predicted"/>
<sequence>MTMTERWITGLTHLLIFTMIYHVLSVLADKEWQPCSQNFTQVYCPSNITVEVKAMTDVNNCGENVNMICNTNLPLNLTCGFKWNGEQNQTDSNNQSINQIISNKKAFICTVLSPCGNFSSSSYEQKCKDQLTIVLLICGIGAILIILVFGMTMKIILKRGEVQRQARRQQRQAMQSNDSTATTTSYW</sequence>
<evidence type="ECO:0000256" key="1">
    <source>
        <dbReference type="SAM" id="MobiDB-lite"/>
    </source>
</evidence>
<feature type="chain" id="PRO_5035752867" evidence="3">
    <location>
        <begin position="29"/>
        <end position="187"/>
    </location>
</feature>
<feature type="region of interest" description="Disordered" evidence="1">
    <location>
        <begin position="168"/>
        <end position="187"/>
    </location>
</feature>
<comment type="caution">
    <text evidence="4">The sequence shown here is derived from an EMBL/GenBank/DDBJ whole genome shotgun (WGS) entry which is preliminary data.</text>
</comment>
<name>A0A8T0B9N9_SILME</name>
<dbReference type="Proteomes" id="UP000606274">
    <property type="component" value="Unassembled WGS sequence"/>
</dbReference>
<reference evidence="4" key="1">
    <citation type="submission" date="2020-08" db="EMBL/GenBank/DDBJ databases">
        <title>Chromosome-level assembly of Southern catfish (Silurus meridionalis) provides insights into visual adaptation to the nocturnal and benthic lifestyles.</title>
        <authorList>
            <person name="Zhang Y."/>
            <person name="Wang D."/>
            <person name="Peng Z."/>
        </authorList>
    </citation>
    <scope>NUCLEOTIDE SEQUENCE</scope>
    <source>
        <strain evidence="4">SWU-2019-XX</strain>
        <tissue evidence="4">Muscle</tissue>
    </source>
</reference>
<accession>A0A8T0B9N9</accession>
<keyword evidence="3" id="KW-0732">Signal</keyword>
<organism evidence="4 5">
    <name type="scientific">Silurus meridionalis</name>
    <name type="common">Southern catfish</name>
    <name type="synonym">Silurus soldatovi meridionalis</name>
    <dbReference type="NCBI Taxonomy" id="175797"/>
    <lineage>
        <taxon>Eukaryota</taxon>
        <taxon>Metazoa</taxon>
        <taxon>Chordata</taxon>
        <taxon>Craniata</taxon>
        <taxon>Vertebrata</taxon>
        <taxon>Euteleostomi</taxon>
        <taxon>Actinopterygii</taxon>
        <taxon>Neopterygii</taxon>
        <taxon>Teleostei</taxon>
        <taxon>Ostariophysi</taxon>
        <taxon>Siluriformes</taxon>
        <taxon>Siluridae</taxon>
        <taxon>Silurus</taxon>
    </lineage>
</organism>
<evidence type="ECO:0000313" key="5">
    <source>
        <dbReference type="Proteomes" id="UP000606274"/>
    </source>
</evidence>
<keyword evidence="2" id="KW-0812">Transmembrane</keyword>